<evidence type="ECO:0000313" key="2">
    <source>
        <dbReference type="Proteomes" id="UP000014316"/>
    </source>
</evidence>
<comment type="caution">
    <text evidence="1">The sequence shown here is derived from an EMBL/GenBank/DDBJ whole genome shotgun (WGS) entry which is preliminary data.</text>
</comment>
<dbReference type="AlphaFoldDB" id="A0A829GKW7"/>
<organism evidence="1 2">
    <name type="scientific">Lacticaseibacillus paracasei subsp. paracasei Lpp123</name>
    <dbReference type="NCBI Taxonomy" id="1256201"/>
    <lineage>
        <taxon>Bacteria</taxon>
        <taxon>Bacillati</taxon>
        <taxon>Bacillota</taxon>
        <taxon>Bacilli</taxon>
        <taxon>Lactobacillales</taxon>
        <taxon>Lactobacillaceae</taxon>
        <taxon>Lacticaseibacillus</taxon>
    </lineage>
</organism>
<proteinExistence type="predicted"/>
<reference evidence="1 2" key="1">
    <citation type="journal article" date="2013" name="PLoS ONE">
        <title>Lactobacillus paracasei comparative genomics: towards species pan-genome definition and exploitation of diversity.</title>
        <authorList>
            <person name="Smokvina T."/>
            <person name="Wels M."/>
            <person name="Polka J."/>
            <person name="Chervaux C."/>
            <person name="Brisse S."/>
            <person name="Boekhorst J."/>
            <person name="van Hylckama Vlieg J.E."/>
            <person name="Siezen R.J."/>
        </authorList>
    </citation>
    <scope>NUCLEOTIDE SEQUENCE [LARGE SCALE GENOMIC DNA]</scope>
    <source>
        <strain evidence="1 2">Lpp123</strain>
    </source>
</reference>
<accession>A0A829GKW7</accession>
<evidence type="ECO:0000313" key="1">
    <source>
        <dbReference type="EMBL" id="EPC58456.1"/>
    </source>
</evidence>
<sequence length="60" mass="6989">FFYDVYRDQRVGLAENRLVFDKSSGKSYVAHSERHNRPFQGTSLGVKIECRPQRCRQALA</sequence>
<feature type="non-terminal residue" evidence="1">
    <location>
        <position position="1"/>
    </location>
</feature>
<dbReference type="Proteomes" id="UP000014316">
    <property type="component" value="Unassembled WGS sequence"/>
</dbReference>
<dbReference type="EMBL" id="ANJW01000087">
    <property type="protein sequence ID" value="EPC58456.1"/>
    <property type="molecule type" value="Genomic_DNA"/>
</dbReference>
<gene>
    <name evidence="1" type="ORF">Lpp123_01594</name>
</gene>
<name>A0A829GKW7_LACPA</name>
<protein>
    <submittedName>
        <fullName evidence="1">Uncharacterized protein</fullName>
    </submittedName>
</protein>